<dbReference type="InterPro" id="IPR033749">
    <property type="entry name" value="Polyprenyl_synt_CS"/>
</dbReference>
<dbReference type="PROSITE" id="PS00444">
    <property type="entry name" value="POLYPRENYL_SYNTHASE_2"/>
    <property type="match status" value="1"/>
</dbReference>
<evidence type="ECO:0000256" key="2">
    <source>
        <dbReference type="ARBA" id="ARBA00006706"/>
    </source>
</evidence>
<dbReference type="CDD" id="cd00685">
    <property type="entry name" value="Trans_IPPS_HT"/>
    <property type="match status" value="1"/>
</dbReference>
<dbReference type="Proteomes" id="UP000031599">
    <property type="component" value="Unassembled WGS sequence"/>
</dbReference>
<dbReference type="GO" id="GO:0046872">
    <property type="term" value="F:metal ion binding"/>
    <property type="evidence" value="ECO:0007669"/>
    <property type="project" value="UniProtKB-KW"/>
</dbReference>
<evidence type="ECO:0000256" key="1">
    <source>
        <dbReference type="ARBA" id="ARBA00001946"/>
    </source>
</evidence>
<keyword evidence="4" id="KW-0479">Metal-binding</keyword>
<dbReference type="EMBL" id="JMCC02000147">
    <property type="protein sequence ID" value="KIG12177.1"/>
    <property type="molecule type" value="Genomic_DNA"/>
</dbReference>
<dbReference type="SFLD" id="SFLDS00005">
    <property type="entry name" value="Isoprenoid_Synthase_Type_I"/>
    <property type="match status" value="1"/>
</dbReference>
<evidence type="ECO:0000313" key="7">
    <source>
        <dbReference type="Proteomes" id="UP000031599"/>
    </source>
</evidence>
<dbReference type="InterPro" id="IPR000092">
    <property type="entry name" value="Polyprenyl_synt"/>
</dbReference>
<dbReference type="PROSITE" id="PS00723">
    <property type="entry name" value="POLYPRENYL_SYNTHASE_1"/>
    <property type="match status" value="1"/>
</dbReference>
<evidence type="ECO:0000313" key="6">
    <source>
        <dbReference type="EMBL" id="KIG12177.1"/>
    </source>
</evidence>
<evidence type="ECO:0000256" key="4">
    <source>
        <dbReference type="ARBA" id="ARBA00022723"/>
    </source>
</evidence>
<sequence length="581" mass="62781">MVQTAGIDARWYAPLLRPVYSTVTRALDLVALERDPWTLPRTGLGGALVIQVSRGFGLRAGRRAERAAIATLEGYNHRLHLGLPDTDERARLLSRDLQWARRAWASLLEYDEATVTRVLDRLFGPTHHACDRQIPEAVLFLRAAVAVGVVLGGVPDAVHDVLDRHVTWVGLSWEAHRGTLDAPGWGGALAAIGLQADYPADPEPRAREQAIIALAELPQRSPVDLLSCALSRAPSELPIARHPQAWTPLAAPTLPSTSPSRVLGGGGLGEFGRRWQPEVEQALGALTHSGSEVLTRATAYLRSQGGKRVRPLITLAAAEACGGDARRVLSLAAAIEWLHQGTLVLDDIVDAASLRRGHAALHTATSDVFATGIAVFVFTRVLRCSQGMHPDIRRHVINTATALADGERLELEHTGDPSLSLTRYYEIIEAKTARLFGCAAALGALGVEAPAVQVKALVRFGRELGLAFQIIDDLLDYLGDAAALGKRPGTDLRAGKMTLPTIVLRERLQGDERQRLADALGREHELEWVQAKLAQHDVAQHCHARVRSHSGRAQQALQALPPGPARDTIASFAHELGGRQC</sequence>
<keyword evidence="5" id="KW-0460">Magnesium</keyword>
<accession>A0A0C2CWE7</accession>
<dbReference type="PANTHER" id="PTHR12001">
    <property type="entry name" value="GERANYLGERANYL PYROPHOSPHATE SYNTHASE"/>
    <property type="match status" value="1"/>
</dbReference>
<proteinExistence type="inferred from homology"/>
<dbReference type="Pfam" id="PF00348">
    <property type="entry name" value="polyprenyl_synt"/>
    <property type="match status" value="1"/>
</dbReference>
<name>A0A0C2CWE7_9BACT</name>
<dbReference type="GO" id="GO:0004659">
    <property type="term" value="F:prenyltransferase activity"/>
    <property type="evidence" value="ECO:0007669"/>
    <property type="project" value="InterPro"/>
</dbReference>
<gene>
    <name evidence="6" type="ORF">DB30_01860</name>
</gene>
<dbReference type="Gene3D" id="1.10.600.10">
    <property type="entry name" value="Farnesyl Diphosphate Synthase"/>
    <property type="match status" value="1"/>
</dbReference>
<comment type="caution">
    <text evidence="6">The sequence shown here is derived from an EMBL/GenBank/DDBJ whole genome shotgun (WGS) entry which is preliminary data.</text>
</comment>
<comment type="similarity">
    <text evidence="2">Belongs to the FPP/GGPP synthase family.</text>
</comment>
<dbReference type="SUPFAM" id="SSF48576">
    <property type="entry name" value="Terpenoid synthases"/>
    <property type="match status" value="1"/>
</dbReference>
<dbReference type="AlphaFoldDB" id="A0A0C2CWE7"/>
<organism evidence="6 7">
    <name type="scientific">Enhygromyxa salina</name>
    <dbReference type="NCBI Taxonomy" id="215803"/>
    <lineage>
        <taxon>Bacteria</taxon>
        <taxon>Pseudomonadati</taxon>
        <taxon>Myxococcota</taxon>
        <taxon>Polyangia</taxon>
        <taxon>Nannocystales</taxon>
        <taxon>Nannocystaceae</taxon>
        <taxon>Enhygromyxa</taxon>
    </lineage>
</organism>
<evidence type="ECO:0000256" key="3">
    <source>
        <dbReference type="ARBA" id="ARBA00022679"/>
    </source>
</evidence>
<dbReference type="PANTHER" id="PTHR12001:SF69">
    <property type="entry name" value="ALL TRANS-POLYPRENYL-DIPHOSPHATE SYNTHASE PDSS1"/>
    <property type="match status" value="1"/>
</dbReference>
<comment type="cofactor">
    <cofactor evidence="1">
        <name>Mg(2+)</name>
        <dbReference type="ChEBI" id="CHEBI:18420"/>
    </cofactor>
</comment>
<protein>
    <submittedName>
        <fullName evidence="6">Octaprenyl diphosphate synthase</fullName>
    </submittedName>
</protein>
<evidence type="ECO:0000256" key="5">
    <source>
        <dbReference type="ARBA" id="ARBA00022842"/>
    </source>
</evidence>
<reference evidence="6 7" key="1">
    <citation type="submission" date="2014-12" db="EMBL/GenBank/DDBJ databases">
        <title>Genome assembly of Enhygromyxa salina DSM 15201.</title>
        <authorList>
            <person name="Sharma G."/>
            <person name="Subramanian S."/>
        </authorList>
    </citation>
    <scope>NUCLEOTIDE SEQUENCE [LARGE SCALE GENOMIC DNA]</scope>
    <source>
        <strain evidence="6 7">DSM 15201</strain>
    </source>
</reference>
<keyword evidence="3" id="KW-0808">Transferase</keyword>
<dbReference type="GO" id="GO:0008299">
    <property type="term" value="P:isoprenoid biosynthetic process"/>
    <property type="evidence" value="ECO:0007669"/>
    <property type="project" value="InterPro"/>
</dbReference>
<dbReference type="RefSeq" id="WP_052558255.1">
    <property type="nucleotide sequence ID" value="NZ_JMCC02000147.1"/>
</dbReference>
<dbReference type="InterPro" id="IPR008949">
    <property type="entry name" value="Isoprenoid_synthase_dom_sf"/>
</dbReference>